<organism evidence="1 2">
    <name type="scientific">Yersinia frederiksenii</name>
    <dbReference type="NCBI Taxonomy" id="29484"/>
    <lineage>
        <taxon>Bacteria</taxon>
        <taxon>Pseudomonadati</taxon>
        <taxon>Pseudomonadota</taxon>
        <taxon>Gammaproteobacteria</taxon>
        <taxon>Enterobacterales</taxon>
        <taxon>Yersiniaceae</taxon>
        <taxon>Yersinia</taxon>
    </lineage>
</organism>
<dbReference type="AlphaFoldDB" id="A0A380PS54"/>
<dbReference type="GeneID" id="89807913"/>
<dbReference type="Proteomes" id="UP000254835">
    <property type="component" value="Unassembled WGS sequence"/>
</dbReference>
<evidence type="ECO:0000313" key="1">
    <source>
        <dbReference type="EMBL" id="SUP75767.1"/>
    </source>
</evidence>
<accession>A0A380PS54</accession>
<dbReference type="EMBL" id="UHJA01000001">
    <property type="protein sequence ID" value="SUP75767.1"/>
    <property type="molecule type" value="Genomic_DNA"/>
</dbReference>
<dbReference type="RefSeq" id="WP_004712751.1">
    <property type="nucleotide sequence ID" value="NZ_CP023964.1"/>
</dbReference>
<evidence type="ECO:0000313" key="2">
    <source>
        <dbReference type="Proteomes" id="UP000254835"/>
    </source>
</evidence>
<name>A0A380PS54_YERFR</name>
<reference evidence="1 2" key="1">
    <citation type="submission" date="2018-06" db="EMBL/GenBank/DDBJ databases">
        <authorList>
            <consortium name="Pathogen Informatics"/>
            <person name="Doyle S."/>
        </authorList>
    </citation>
    <scope>NUCLEOTIDE SEQUENCE [LARGE SCALE GENOMIC DNA]</scope>
    <source>
        <strain evidence="1 2">NCTC11470</strain>
    </source>
</reference>
<gene>
    <name evidence="1" type="ORF">NCTC11470_00786</name>
</gene>
<sequence>MTGSGSVSASKSKIDSDYTSVQEQTGFFAGKGGFDITVGEHTQLNGAVIGSTATADKNKLDTGSLGFSDLDNQASFKTSTSSMGLSSGGFTGSKDFISNMGGASPSRAVIVVMPVPPLMLRFRMALSRFAIPRNNSKMSLT</sequence>
<proteinExistence type="predicted"/>
<protein>
    <submittedName>
        <fullName evidence="1">Putative hemolysin</fullName>
    </submittedName>
</protein>